<dbReference type="AlphaFoldDB" id="A0A6L5QLT3"/>
<dbReference type="EMBL" id="WKJM01000022">
    <property type="protein sequence ID" value="MRX10615.1"/>
    <property type="molecule type" value="Genomic_DNA"/>
</dbReference>
<dbReference type="Proteomes" id="UP000481037">
    <property type="component" value="Unassembled WGS sequence"/>
</dbReference>
<protein>
    <recommendedName>
        <fullName evidence="4">DUF1566 domain-containing protein</fullName>
    </recommendedName>
</protein>
<evidence type="ECO:0000256" key="1">
    <source>
        <dbReference type="SAM" id="SignalP"/>
    </source>
</evidence>
<keyword evidence="3" id="KW-1185">Reference proteome</keyword>
<sequence>MDNSLRRAVCLVCLSSCFASSFAATPPPDIPILPAPQKARLQPSPFAEVAMGGLNVRLEKTSLDEVRTAASSGAIAHQGDAGASIYWLCYTNLNATPAERIWLVSDGEMGGREHSVTSVIAQRSAGAHASADCPAMPATLAPMKLESGIWLDTPPETARKILGAASFHSGNWESYDYQGKVPGSCAGAGFDLTSSLMLQAAGKRFDTLRISRITSC</sequence>
<accession>A0A6L5QLT3</accession>
<gene>
    <name evidence="2" type="ORF">GJ697_22540</name>
</gene>
<feature type="signal peptide" evidence="1">
    <location>
        <begin position="1"/>
        <end position="23"/>
    </location>
</feature>
<evidence type="ECO:0008006" key="4">
    <source>
        <dbReference type="Google" id="ProtNLM"/>
    </source>
</evidence>
<feature type="chain" id="PRO_5026789613" description="DUF1566 domain-containing protein" evidence="1">
    <location>
        <begin position="24"/>
        <end position="216"/>
    </location>
</feature>
<proteinExistence type="predicted"/>
<organism evidence="2 3">
    <name type="scientific">Duganella alba</name>
    <dbReference type="NCBI Taxonomy" id="2666081"/>
    <lineage>
        <taxon>Bacteria</taxon>
        <taxon>Pseudomonadati</taxon>
        <taxon>Pseudomonadota</taxon>
        <taxon>Betaproteobacteria</taxon>
        <taxon>Burkholderiales</taxon>
        <taxon>Oxalobacteraceae</taxon>
        <taxon>Telluria group</taxon>
        <taxon>Duganella</taxon>
    </lineage>
</organism>
<reference evidence="2 3" key="1">
    <citation type="submission" date="2019-11" db="EMBL/GenBank/DDBJ databases">
        <title>Novel species isolated from a subtropical stream in China.</title>
        <authorList>
            <person name="Lu H."/>
        </authorList>
    </citation>
    <scope>NUCLEOTIDE SEQUENCE [LARGE SCALE GENOMIC DNA]</scope>
    <source>
        <strain evidence="2 3">FT25W</strain>
    </source>
</reference>
<dbReference type="RefSeq" id="WP_154362822.1">
    <property type="nucleotide sequence ID" value="NZ_WKJM01000022.1"/>
</dbReference>
<evidence type="ECO:0000313" key="2">
    <source>
        <dbReference type="EMBL" id="MRX10615.1"/>
    </source>
</evidence>
<comment type="caution">
    <text evidence="2">The sequence shown here is derived from an EMBL/GenBank/DDBJ whole genome shotgun (WGS) entry which is preliminary data.</text>
</comment>
<name>A0A6L5QLT3_9BURK</name>
<keyword evidence="1" id="KW-0732">Signal</keyword>
<evidence type="ECO:0000313" key="3">
    <source>
        <dbReference type="Proteomes" id="UP000481037"/>
    </source>
</evidence>